<evidence type="ECO:0000313" key="1">
    <source>
        <dbReference type="EMBL" id="AES82841.1"/>
    </source>
</evidence>
<protein>
    <submittedName>
        <fullName evidence="1 2">Uncharacterized protein</fullName>
    </submittedName>
</protein>
<reference evidence="2" key="3">
    <citation type="submission" date="2015-04" db="UniProtKB">
        <authorList>
            <consortium name="EnsemblPlants"/>
        </authorList>
    </citation>
    <scope>IDENTIFICATION</scope>
    <source>
        <strain evidence="2">cv. Jemalong A17</strain>
    </source>
</reference>
<evidence type="ECO:0000313" key="3">
    <source>
        <dbReference type="Proteomes" id="UP000002051"/>
    </source>
</evidence>
<organism evidence="1 3">
    <name type="scientific">Medicago truncatula</name>
    <name type="common">Barrel medic</name>
    <name type="synonym">Medicago tribuloides</name>
    <dbReference type="NCBI Taxonomy" id="3880"/>
    <lineage>
        <taxon>Eukaryota</taxon>
        <taxon>Viridiplantae</taxon>
        <taxon>Streptophyta</taxon>
        <taxon>Embryophyta</taxon>
        <taxon>Tracheophyta</taxon>
        <taxon>Spermatophyta</taxon>
        <taxon>Magnoliopsida</taxon>
        <taxon>eudicotyledons</taxon>
        <taxon>Gunneridae</taxon>
        <taxon>Pentapetalae</taxon>
        <taxon>rosids</taxon>
        <taxon>fabids</taxon>
        <taxon>Fabales</taxon>
        <taxon>Fabaceae</taxon>
        <taxon>Papilionoideae</taxon>
        <taxon>50 kb inversion clade</taxon>
        <taxon>NPAAA clade</taxon>
        <taxon>Hologalegina</taxon>
        <taxon>IRL clade</taxon>
        <taxon>Trifolieae</taxon>
        <taxon>Medicago</taxon>
    </lineage>
</organism>
<keyword evidence="3" id="KW-1185">Reference proteome</keyword>
<dbReference type="Proteomes" id="UP000002051">
    <property type="component" value="Unassembled WGS sequence"/>
</dbReference>
<dbReference type="PaxDb" id="3880-AES82841"/>
<dbReference type="AlphaFoldDB" id="G7L563"/>
<name>G7L563_MEDTR</name>
<reference evidence="1 3" key="2">
    <citation type="journal article" date="2014" name="BMC Genomics">
        <title>An improved genome release (version Mt4.0) for the model legume Medicago truncatula.</title>
        <authorList>
            <person name="Tang H."/>
            <person name="Krishnakumar V."/>
            <person name="Bidwell S."/>
            <person name="Rosen B."/>
            <person name="Chan A."/>
            <person name="Zhou S."/>
            <person name="Gentzbittel L."/>
            <person name="Childs K.L."/>
            <person name="Yandell M."/>
            <person name="Gundlach H."/>
            <person name="Mayer K.F."/>
            <person name="Schwartz D.C."/>
            <person name="Town C.D."/>
        </authorList>
    </citation>
    <scope>GENOME REANNOTATION</scope>
    <source>
        <strain evidence="2 3">cv. Jemalong A17</strain>
    </source>
</reference>
<accession>G7L563</accession>
<evidence type="ECO:0000313" key="2">
    <source>
        <dbReference type="EnsemblPlants" id="AES82841"/>
    </source>
</evidence>
<dbReference type="EnsemblPlants" id="AES82841">
    <property type="protein sequence ID" value="AES82841"/>
    <property type="gene ID" value="MTR_7g118390"/>
</dbReference>
<dbReference type="EMBL" id="CM001223">
    <property type="protein sequence ID" value="AES82841.1"/>
    <property type="molecule type" value="Genomic_DNA"/>
</dbReference>
<dbReference type="HOGENOM" id="CLU_2708595_0_0_1"/>
<reference evidence="1 3" key="1">
    <citation type="journal article" date="2011" name="Nature">
        <title>The Medicago genome provides insight into the evolution of rhizobial symbioses.</title>
        <authorList>
            <person name="Young N.D."/>
            <person name="Debelle F."/>
            <person name="Oldroyd G.E."/>
            <person name="Geurts R."/>
            <person name="Cannon S.B."/>
            <person name="Udvardi M.K."/>
            <person name="Benedito V.A."/>
            <person name="Mayer K.F."/>
            <person name="Gouzy J."/>
            <person name="Schoof H."/>
            <person name="Van de Peer Y."/>
            <person name="Proost S."/>
            <person name="Cook D.R."/>
            <person name="Meyers B.C."/>
            <person name="Spannagl M."/>
            <person name="Cheung F."/>
            <person name="De Mita S."/>
            <person name="Krishnakumar V."/>
            <person name="Gundlach H."/>
            <person name="Zhou S."/>
            <person name="Mudge J."/>
            <person name="Bharti A.K."/>
            <person name="Murray J.D."/>
            <person name="Naoumkina M.A."/>
            <person name="Rosen B."/>
            <person name="Silverstein K.A."/>
            <person name="Tang H."/>
            <person name="Rombauts S."/>
            <person name="Zhao P.X."/>
            <person name="Zhou P."/>
            <person name="Barbe V."/>
            <person name="Bardou P."/>
            <person name="Bechner M."/>
            <person name="Bellec A."/>
            <person name="Berger A."/>
            <person name="Berges H."/>
            <person name="Bidwell S."/>
            <person name="Bisseling T."/>
            <person name="Choisne N."/>
            <person name="Couloux A."/>
            <person name="Denny R."/>
            <person name="Deshpande S."/>
            <person name="Dai X."/>
            <person name="Doyle J.J."/>
            <person name="Dudez A.M."/>
            <person name="Farmer A.D."/>
            <person name="Fouteau S."/>
            <person name="Franken C."/>
            <person name="Gibelin C."/>
            <person name="Gish J."/>
            <person name="Goldstein S."/>
            <person name="Gonzalez A.J."/>
            <person name="Green P.J."/>
            <person name="Hallab A."/>
            <person name="Hartog M."/>
            <person name="Hua A."/>
            <person name="Humphray S.J."/>
            <person name="Jeong D.H."/>
            <person name="Jing Y."/>
            <person name="Jocker A."/>
            <person name="Kenton S.M."/>
            <person name="Kim D.J."/>
            <person name="Klee K."/>
            <person name="Lai H."/>
            <person name="Lang C."/>
            <person name="Lin S."/>
            <person name="Macmil S.L."/>
            <person name="Magdelenat G."/>
            <person name="Matthews L."/>
            <person name="McCorrison J."/>
            <person name="Monaghan E.L."/>
            <person name="Mun J.H."/>
            <person name="Najar F.Z."/>
            <person name="Nicholson C."/>
            <person name="Noirot C."/>
            <person name="O'Bleness M."/>
            <person name="Paule C.R."/>
            <person name="Poulain J."/>
            <person name="Prion F."/>
            <person name="Qin B."/>
            <person name="Qu C."/>
            <person name="Retzel E.F."/>
            <person name="Riddle C."/>
            <person name="Sallet E."/>
            <person name="Samain S."/>
            <person name="Samson N."/>
            <person name="Sanders I."/>
            <person name="Saurat O."/>
            <person name="Scarpelli C."/>
            <person name="Schiex T."/>
            <person name="Segurens B."/>
            <person name="Severin A.J."/>
            <person name="Sherrier D.J."/>
            <person name="Shi R."/>
            <person name="Sims S."/>
            <person name="Singer S.R."/>
            <person name="Sinharoy S."/>
            <person name="Sterck L."/>
            <person name="Viollet A."/>
            <person name="Wang B.B."/>
            <person name="Wang K."/>
            <person name="Wang M."/>
            <person name="Wang X."/>
            <person name="Warfsmann J."/>
            <person name="Weissenbach J."/>
            <person name="White D.D."/>
            <person name="White J.D."/>
            <person name="Wiley G.B."/>
            <person name="Wincker P."/>
            <person name="Xing Y."/>
            <person name="Yang L."/>
            <person name="Yao Z."/>
            <person name="Ying F."/>
            <person name="Zhai J."/>
            <person name="Zhou L."/>
            <person name="Zuber A."/>
            <person name="Denarie J."/>
            <person name="Dixon R.A."/>
            <person name="May G.D."/>
            <person name="Schwartz D.C."/>
            <person name="Rogers J."/>
            <person name="Quetier F."/>
            <person name="Town C.D."/>
            <person name="Roe B.A."/>
        </authorList>
    </citation>
    <scope>NUCLEOTIDE SEQUENCE [LARGE SCALE GENOMIC DNA]</scope>
    <source>
        <strain evidence="1">A17</strain>
        <strain evidence="2 3">cv. Jemalong A17</strain>
    </source>
</reference>
<gene>
    <name evidence="1" type="ordered locus">MTR_7g118390</name>
</gene>
<proteinExistence type="predicted"/>
<sequence length="73" mass="8542">MHVNIHSKTMHMNHFLYPRELSSVDRDNNCDYGFVHRPIELIFGKRVPNMRFFNFNGPIVKLSPGVRENVSSP</sequence>